<evidence type="ECO:0000256" key="4">
    <source>
        <dbReference type="ARBA" id="ARBA00022692"/>
    </source>
</evidence>
<dbReference type="PANTHER" id="PTHR30069">
    <property type="entry name" value="TONB-DEPENDENT OUTER MEMBRANE RECEPTOR"/>
    <property type="match status" value="1"/>
</dbReference>
<dbReference type="Proteomes" id="UP000198901">
    <property type="component" value="Unassembled WGS sequence"/>
</dbReference>
<evidence type="ECO:0000256" key="5">
    <source>
        <dbReference type="ARBA" id="ARBA00023136"/>
    </source>
</evidence>
<dbReference type="GO" id="GO:0004180">
    <property type="term" value="F:carboxypeptidase activity"/>
    <property type="evidence" value="ECO:0007669"/>
    <property type="project" value="UniProtKB-KW"/>
</dbReference>
<organism evidence="9 10">
    <name type="scientific">Siphonobacter aquaeclarae</name>
    <dbReference type="NCBI Taxonomy" id="563176"/>
    <lineage>
        <taxon>Bacteria</taxon>
        <taxon>Pseudomonadati</taxon>
        <taxon>Bacteroidota</taxon>
        <taxon>Cytophagia</taxon>
        <taxon>Cytophagales</taxon>
        <taxon>Cytophagaceae</taxon>
        <taxon>Siphonobacter</taxon>
    </lineage>
</organism>
<dbReference type="InterPro" id="IPR057601">
    <property type="entry name" value="Oar-like_b-barrel"/>
</dbReference>
<evidence type="ECO:0000256" key="7">
    <source>
        <dbReference type="SAM" id="SignalP"/>
    </source>
</evidence>
<feature type="chain" id="PRO_5011753316" evidence="7">
    <location>
        <begin position="19"/>
        <end position="1064"/>
    </location>
</feature>
<evidence type="ECO:0000256" key="3">
    <source>
        <dbReference type="ARBA" id="ARBA00022452"/>
    </source>
</evidence>
<name>A0A1G9Y3X0_9BACT</name>
<dbReference type="InterPro" id="IPR036942">
    <property type="entry name" value="Beta-barrel_TonB_sf"/>
</dbReference>
<dbReference type="SUPFAM" id="SSF49464">
    <property type="entry name" value="Carboxypeptidase regulatory domain-like"/>
    <property type="match status" value="1"/>
</dbReference>
<keyword evidence="6" id="KW-0998">Cell outer membrane</keyword>
<dbReference type="RefSeq" id="WP_093208777.1">
    <property type="nucleotide sequence ID" value="NZ_FNGS01000012.1"/>
</dbReference>
<dbReference type="Pfam" id="PF13620">
    <property type="entry name" value="CarboxypepD_reg"/>
    <property type="match status" value="1"/>
</dbReference>
<dbReference type="EMBL" id="FNGS01000012">
    <property type="protein sequence ID" value="SDN03814.1"/>
    <property type="molecule type" value="Genomic_DNA"/>
</dbReference>
<dbReference type="InterPro" id="IPR008969">
    <property type="entry name" value="CarboxyPept-like_regulatory"/>
</dbReference>
<protein>
    <submittedName>
        <fullName evidence="9">Carboxypeptidase regulatory-like domain-containing protein</fullName>
    </submittedName>
</protein>
<keyword evidence="9" id="KW-0121">Carboxypeptidase</keyword>
<dbReference type="GO" id="GO:0015344">
    <property type="term" value="F:siderophore uptake transmembrane transporter activity"/>
    <property type="evidence" value="ECO:0007669"/>
    <property type="project" value="TreeGrafter"/>
</dbReference>
<evidence type="ECO:0000259" key="8">
    <source>
        <dbReference type="Pfam" id="PF25183"/>
    </source>
</evidence>
<feature type="domain" description="TonB-dependent transporter Oar-like beta-barrel" evidence="8">
    <location>
        <begin position="350"/>
        <end position="1022"/>
    </location>
</feature>
<dbReference type="SUPFAM" id="SSF56935">
    <property type="entry name" value="Porins"/>
    <property type="match status" value="1"/>
</dbReference>
<keyword evidence="3" id="KW-1134">Transmembrane beta strand</keyword>
<evidence type="ECO:0000256" key="2">
    <source>
        <dbReference type="ARBA" id="ARBA00022448"/>
    </source>
</evidence>
<proteinExistence type="predicted"/>
<comment type="subcellular location">
    <subcellularLocation>
        <location evidence="1">Cell outer membrane</location>
        <topology evidence="1">Multi-pass membrane protein</topology>
    </subcellularLocation>
</comment>
<reference evidence="9 10" key="1">
    <citation type="submission" date="2016-10" db="EMBL/GenBank/DDBJ databases">
        <authorList>
            <person name="de Groot N.N."/>
        </authorList>
    </citation>
    <scope>NUCLEOTIDE SEQUENCE [LARGE SCALE GENOMIC DNA]</scope>
    <source>
        <strain evidence="9 10">DSM 21668</strain>
    </source>
</reference>
<dbReference type="OrthoDB" id="9768147at2"/>
<sequence>MKFRLLLLFFFAFQWAQAQVTTSSLSGTVQDVKGEVIPGATVLAVHQPTGTRYGVLTATNGRFLIANALPGGPYVLTTSFVGMKTDTRSDLQLTLGEDLTLKIVLSEQAVLLENVVVRGNRDTKPAAGVNVSEATIRTMPTLSRSITDMTRLTPQSSNNSFAGTNFRYNNVTIDGTINNDAIGFSPSLGGQTGSSGMPGSSTRNNPISLDAIQDIQVYIAPFDVKIGNFLGGSVNAVTRSGTNDVAGSVYAFGRNATFVGSYNPVSDSKAKLQNTFHDYQTGFRLGLPLVKNKLFWFTNEEITNRQEPVQFQAGTKGSLIGDAAVAQQISDFLKTNYNFDAGSFGDYKIYSKSTKFFNRIDWNINDKHQFTLRNNTVLSEATNLERDAANFRFGSIDFKQTNVQSSTVAELKSRFSNRVSNSLILGYTAIHDYRDPLSNNSAFPQTEIAYNGGTILLGNDREATVFNLRQKTFEITDNLTWFKGRHTFTAGTHNELYSIQYGFVNSWNGRVSYNSLDDFYNKLPNRVRGSYAFNDSQNNRDYLFNNPYAHFNANLLSLYFQDEIRVTDRLKVTPGLRFDYTGLPTKPLLNPQVNATPTNANYGTTFTFTPFNQLSNQFFGKVQTSPRLGFVYDVNGDKSLTIRGGSGVFTGRIPFAWLGYAFYNDGVGFGAYDYNNIATTAPAQRPVGDPLTGAPAYNAQNLKTKSTQVDLVDNNFKMPQMWRSNLAVDYIVNGYKFTVEGLYTKVIHDLKFQQVNMKDTVRYYSYDAGHQQPIYVGGSGASGAQKVNGSFSNAYLLSNTSKGYRYSLTFQVQKTYETGFGFSAAYTYGKSYDISNGIRNSMESNWQLNQSLTPNDPKLAYSNFDIRHRIVGTLNYRLGWSKTNATTFTLFYSLQSGAPFSWGYINSNIAGTPQAAGLAYIPKDLTEAKALLPTGSQAEDFMAFVGRTPYLNGRKGTFTERNGDRTPWNNTADLRILHEIRLGGRRSLQLSWDIVNVLNLVDKKLGWVYFSPNTFNSTASVGLKRTNNPGTGDPVFTWAQPTTPYSIDPLASRWQMQFGARFSF</sequence>
<feature type="signal peptide" evidence="7">
    <location>
        <begin position="1"/>
        <end position="18"/>
    </location>
</feature>
<gene>
    <name evidence="9" type="ORF">SAMN04488090_4809</name>
</gene>
<evidence type="ECO:0000313" key="9">
    <source>
        <dbReference type="EMBL" id="SDN03814.1"/>
    </source>
</evidence>
<keyword evidence="2" id="KW-0813">Transport</keyword>
<dbReference type="AlphaFoldDB" id="A0A1G9Y3X0"/>
<keyword evidence="5" id="KW-0472">Membrane</keyword>
<evidence type="ECO:0000256" key="1">
    <source>
        <dbReference type="ARBA" id="ARBA00004571"/>
    </source>
</evidence>
<accession>A0A1G9Y3X0</accession>
<keyword evidence="4" id="KW-0812">Transmembrane</keyword>
<dbReference type="GO" id="GO:0044718">
    <property type="term" value="P:siderophore transmembrane transport"/>
    <property type="evidence" value="ECO:0007669"/>
    <property type="project" value="TreeGrafter"/>
</dbReference>
<evidence type="ECO:0000313" key="10">
    <source>
        <dbReference type="Proteomes" id="UP000198901"/>
    </source>
</evidence>
<keyword evidence="9" id="KW-0645">Protease</keyword>
<dbReference type="Gene3D" id="2.40.170.20">
    <property type="entry name" value="TonB-dependent receptor, beta-barrel domain"/>
    <property type="match status" value="1"/>
</dbReference>
<keyword evidence="10" id="KW-1185">Reference proteome</keyword>
<feature type="domain" description="TonB-dependent transporter Oar-like beta-barrel" evidence="8">
    <location>
        <begin position="237"/>
        <end position="310"/>
    </location>
</feature>
<keyword evidence="9" id="KW-0378">Hydrolase</keyword>
<dbReference type="PANTHER" id="PTHR30069:SF46">
    <property type="entry name" value="OAR PROTEIN"/>
    <property type="match status" value="1"/>
</dbReference>
<dbReference type="GO" id="GO:0009279">
    <property type="term" value="C:cell outer membrane"/>
    <property type="evidence" value="ECO:0007669"/>
    <property type="project" value="UniProtKB-SubCell"/>
</dbReference>
<dbReference type="InterPro" id="IPR039426">
    <property type="entry name" value="TonB-dep_rcpt-like"/>
</dbReference>
<dbReference type="Pfam" id="PF25183">
    <property type="entry name" value="OMP_b-brl_4"/>
    <property type="match status" value="2"/>
</dbReference>
<dbReference type="STRING" id="563176.SAMN04488090_4809"/>
<dbReference type="Gene3D" id="2.60.40.1120">
    <property type="entry name" value="Carboxypeptidase-like, regulatory domain"/>
    <property type="match status" value="1"/>
</dbReference>
<evidence type="ECO:0000256" key="6">
    <source>
        <dbReference type="ARBA" id="ARBA00023237"/>
    </source>
</evidence>
<keyword evidence="7" id="KW-0732">Signal</keyword>